<evidence type="ECO:0000256" key="2">
    <source>
        <dbReference type="SAM" id="Phobius"/>
    </source>
</evidence>
<feature type="domain" description="SPOR" evidence="3">
    <location>
        <begin position="250"/>
        <end position="327"/>
    </location>
</feature>
<keyword evidence="4" id="KW-0131">Cell cycle</keyword>
<dbReference type="HOGENOM" id="CLU_061790_0_0_4"/>
<dbReference type="InterPro" id="IPR007730">
    <property type="entry name" value="SPOR-like_dom"/>
</dbReference>
<gene>
    <name evidence="4" type="primary">ftsN</name>
    <name evidence="4" type="ORF">HMPREF9098_2164</name>
</gene>
<feature type="compositionally biased region" description="Polar residues" evidence="1">
    <location>
        <begin position="97"/>
        <end position="106"/>
    </location>
</feature>
<feature type="compositionally biased region" description="Polar residues" evidence="1">
    <location>
        <begin position="248"/>
        <end position="267"/>
    </location>
</feature>
<keyword evidence="5" id="KW-1185">Reference proteome</keyword>
<feature type="compositionally biased region" description="Low complexity" evidence="1">
    <location>
        <begin position="208"/>
        <end position="232"/>
    </location>
</feature>
<dbReference type="PROSITE" id="PS51724">
    <property type="entry name" value="SPOR"/>
    <property type="match status" value="1"/>
</dbReference>
<dbReference type="GO" id="GO:0042834">
    <property type="term" value="F:peptidoglycan binding"/>
    <property type="evidence" value="ECO:0007669"/>
    <property type="project" value="InterPro"/>
</dbReference>
<proteinExistence type="predicted"/>
<protein>
    <submittedName>
        <fullName evidence="4">Putative cell division protein FtsN</fullName>
    </submittedName>
</protein>
<evidence type="ECO:0000313" key="4">
    <source>
        <dbReference type="EMBL" id="EGC16329.1"/>
    </source>
</evidence>
<keyword evidence="2" id="KW-0472">Membrane</keyword>
<accession>F0F229</accession>
<evidence type="ECO:0000313" key="5">
    <source>
        <dbReference type="Proteomes" id="UP000004088"/>
    </source>
</evidence>
<dbReference type="Pfam" id="PF05036">
    <property type="entry name" value="SPOR"/>
    <property type="match status" value="1"/>
</dbReference>
<feature type="transmembrane region" description="Helical" evidence="2">
    <location>
        <begin position="12"/>
        <end position="32"/>
    </location>
</feature>
<keyword evidence="2" id="KW-1133">Transmembrane helix</keyword>
<dbReference type="SUPFAM" id="SSF110997">
    <property type="entry name" value="Sporulation related repeat"/>
    <property type="match status" value="1"/>
</dbReference>
<dbReference type="AlphaFoldDB" id="F0F229"/>
<dbReference type="EMBL" id="AEWV01000042">
    <property type="protein sequence ID" value="EGC16329.1"/>
    <property type="molecule type" value="Genomic_DNA"/>
</dbReference>
<feature type="region of interest" description="Disordered" evidence="1">
    <location>
        <begin position="300"/>
        <end position="327"/>
    </location>
</feature>
<dbReference type="Gene3D" id="3.30.70.1070">
    <property type="entry name" value="Sporulation related repeat"/>
    <property type="match status" value="1"/>
</dbReference>
<feature type="compositionally biased region" description="Basic and acidic residues" evidence="1">
    <location>
        <begin position="164"/>
        <end position="176"/>
    </location>
</feature>
<feature type="compositionally biased region" description="Polar residues" evidence="1">
    <location>
        <begin position="153"/>
        <end position="162"/>
    </location>
</feature>
<dbReference type="Proteomes" id="UP000004088">
    <property type="component" value="Unassembled WGS sequence"/>
</dbReference>
<feature type="region of interest" description="Disordered" evidence="1">
    <location>
        <begin position="41"/>
        <end position="274"/>
    </location>
</feature>
<dbReference type="GO" id="GO:0051301">
    <property type="term" value="P:cell division"/>
    <property type="evidence" value="ECO:0007669"/>
    <property type="project" value="UniProtKB-KW"/>
</dbReference>
<comment type="caution">
    <text evidence="4">The sequence shown here is derived from an EMBL/GenBank/DDBJ whole genome shotgun (WGS) entry which is preliminary data.</text>
</comment>
<sequence>MYLKKQQGKGLFNFMAGSIVALGAIAAVLFTLDKNSARDFKQPQLAEHNKPAAPEVLSPHAGASSGPAPAIEPAVSDEKQPALRQAPSAGHNETVKTDTLTVQAASESIAKPVPPVKPRTETVQNKPKPAAQDGEGANKTTNTDVAADDVQPTAEQILNSGNLEKAREVAQREARERRARQAAAAREKAAQATTSANKHAAEEKPVSTAKPAPAEKTAAAEKPATTPKTAPASNKNTAAAESRPATAENASASGKASVQAGAYNNRQAADEQRAKLAAMGVQTKVVTVQSNGKTVYRVQTNQMNSTQANQIKQRLQSKGVDSITRNQ</sequence>
<keyword evidence="2" id="KW-0812">Transmembrane</keyword>
<feature type="compositionally biased region" description="Polar residues" evidence="1">
    <location>
        <begin position="300"/>
        <end position="316"/>
    </location>
</feature>
<dbReference type="STRING" id="888741.HMPREF9098_2164"/>
<dbReference type="InterPro" id="IPR036680">
    <property type="entry name" value="SPOR-like_sf"/>
</dbReference>
<evidence type="ECO:0000256" key="1">
    <source>
        <dbReference type="SAM" id="MobiDB-lite"/>
    </source>
</evidence>
<reference evidence="4 5" key="1">
    <citation type="submission" date="2011-01" db="EMBL/GenBank/DDBJ databases">
        <authorList>
            <person name="Muzny D."/>
            <person name="Qin X."/>
            <person name="Deng J."/>
            <person name="Jiang H."/>
            <person name="Liu Y."/>
            <person name="Qu J."/>
            <person name="Song X.-Z."/>
            <person name="Zhang L."/>
            <person name="Thornton R."/>
            <person name="Coyle M."/>
            <person name="Francisco L."/>
            <person name="Jackson L."/>
            <person name="Javaid M."/>
            <person name="Korchina V."/>
            <person name="Kovar C."/>
            <person name="Mata R."/>
            <person name="Mathew T."/>
            <person name="Ngo R."/>
            <person name="Nguyen L."/>
            <person name="Nguyen N."/>
            <person name="Okwuonu G."/>
            <person name="Ongeri F."/>
            <person name="Pham C."/>
            <person name="Simmons D."/>
            <person name="Wilczek-Boney K."/>
            <person name="Hale W."/>
            <person name="Jakkamsetti A."/>
            <person name="Pham P."/>
            <person name="Ruth R."/>
            <person name="San Lucas F."/>
            <person name="Warren J."/>
            <person name="Zhang J."/>
            <person name="Zhao Z."/>
            <person name="Zhou C."/>
            <person name="Zhu D."/>
            <person name="Lee S."/>
            <person name="Bess C."/>
            <person name="Blankenburg K."/>
            <person name="Forbes L."/>
            <person name="Fu Q."/>
            <person name="Gubbala S."/>
            <person name="Hirani K."/>
            <person name="Jayaseelan J.C."/>
            <person name="Lara F."/>
            <person name="Munidasa M."/>
            <person name="Palculict T."/>
            <person name="Patil S."/>
            <person name="Pu L.-L."/>
            <person name="Saada N."/>
            <person name="Tang L."/>
            <person name="Weissenberger G."/>
            <person name="Zhu Y."/>
            <person name="Hemphill L."/>
            <person name="Shang Y."/>
            <person name="Youmans B."/>
            <person name="Ayvaz T."/>
            <person name="Ross M."/>
            <person name="Santibanez J."/>
            <person name="Aqrawi P."/>
            <person name="Gross S."/>
            <person name="Joshi V."/>
            <person name="Fowler G."/>
            <person name="Nazareth L."/>
            <person name="Reid J."/>
            <person name="Worley K."/>
            <person name="Petrosino J."/>
            <person name="Highlander S."/>
            <person name="Gibbs R."/>
        </authorList>
    </citation>
    <scope>NUCLEOTIDE SEQUENCE [LARGE SCALE GENOMIC DNA]</scope>
    <source>
        <strain evidence="4 5">ATCC 33394</strain>
    </source>
</reference>
<keyword evidence="4" id="KW-0132">Cell division</keyword>
<evidence type="ECO:0000259" key="3">
    <source>
        <dbReference type="PROSITE" id="PS51724"/>
    </source>
</evidence>
<organism evidence="4 5">
    <name type="scientific">Kingella denitrificans ATCC 33394</name>
    <dbReference type="NCBI Taxonomy" id="888741"/>
    <lineage>
        <taxon>Bacteria</taxon>
        <taxon>Pseudomonadati</taxon>
        <taxon>Pseudomonadota</taxon>
        <taxon>Betaproteobacteria</taxon>
        <taxon>Neisseriales</taxon>
        <taxon>Neisseriaceae</taxon>
        <taxon>Kingella</taxon>
    </lineage>
</organism>
<name>F0F229_9NEIS</name>